<reference evidence="6" key="1">
    <citation type="submission" date="2016-10" db="EMBL/GenBank/DDBJ databases">
        <authorList>
            <person name="Varghese N."/>
            <person name="Submissions S."/>
        </authorList>
    </citation>
    <scope>NUCLEOTIDE SEQUENCE [LARGE SCALE GENOMIC DNA]</scope>
    <source>
        <strain evidence="6">DSM 24740</strain>
    </source>
</reference>
<dbReference type="Gene3D" id="2.60.120.260">
    <property type="entry name" value="Galactose-binding domain-like"/>
    <property type="match status" value="1"/>
</dbReference>
<dbReference type="CDD" id="cd07185">
    <property type="entry name" value="OmpA_C-like"/>
    <property type="match status" value="1"/>
</dbReference>
<dbReference type="Gene3D" id="3.30.1330.60">
    <property type="entry name" value="OmpA-like domain"/>
    <property type="match status" value="1"/>
</dbReference>
<keyword evidence="1" id="KW-0472">Membrane</keyword>
<feature type="domain" description="OmpA-like" evidence="4">
    <location>
        <begin position="276"/>
        <end position="393"/>
    </location>
</feature>
<dbReference type="SUPFAM" id="SSF103088">
    <property type="entry name" value="OmpA-like"/>
    <property type="match status" value="1"/>
</dbReference>
<evidence type="ECO:0000313" key="5">
    <source>
        <dbReference type="EMBL" id="SEP78069.1"/>
    </source>
</evidence>
<evidence type="ECO:0000259" key="4">
    <source>
        <dbReference type="PROSITE" id="PS51123"/>
    </source>
</evidence>
<dbReference type="EMBL" id="FOFB01000002">
    <property type="protein sequence ID" value="SEP78069.1"/>
    <property type="molecule type" value="Genomic_DNA"/>
</dbReference>
<dbReference type="OrthoDB" id="1489312at2"/>
<dbReference type="STRING" id="478744.SAMN05444359_102160"/>
<sequence length="395" mass="44172">MRPYLRALNLCLALLLVGGATAQDTEDLIFLRNPSFEDMPRNSQPPRGWTNCGFPGETPPDVQPDPKFEFRVSKPAFAGNTYLGMVTRENETYESVGQQLGQPMKADQCYEFRVHLARSEVYLSRSRKTNQPSNYVTPIKLRIFGGYSICDRGELIGESALVDNYDWQEYRFEIKPGDAYTHIILEAYYKQPIMFPYNGNVLVDNAQPLRPIDCGTDLSLPYEEPVDAVAITDPDKQIKVQPVVPRGGTQTSPATPVGNAPPKEPTVRLGRTEAALKEGQVFAIENITFKANSAELEEASEDALQEIVGFLQENDDIIVEIGGHASRRASSTFANDLSTDRAKTVVSYLKTYNIGFERMLPRGYGKSKPVCTSNDMECNRRNQRVEVKILKVKGK</sequence>
<evidence type="ECO:0000256" key="3">
    <source>
        <dbReference type="SAM" id="SignalP"/>
    </source>
</evidence>
<accession>A0A1H9AN26</accession>
<dbReference type="PANTHER" id="PTHR30329:SF21">
    <property type="entry name" value="LIPOPROTEIN YIAD-RELATED"/>
    <property type="match status" value="1"/>
</dbReference>
<protein>
    <submittedName>
        <fullName evidence="5">Outer membrane protein OmpA</fullName>
    </submittedName>
</protein>
<feature type="signal peptide" evidence="3">
    <location>
        <begin position="1"/>
        <end position="22"/>
    </location>
</feature>
<proteinExistence type="predicted"/>
<dbReference type="InterPro" id="IPR036737">
    <property type="entry name" value="OmpA-like_sf"/>
</dbReference>
<dbReference type="RefSeq" id="WP_090165343.1">
    <property type="nucleotide sequence ID" value="NZ_FOFB01000002.1"/>
</dbReference>
<feature type="chain" id="PRO_5011451957" evidence="3">
    <location>
        <begin position="23"/>
        <end position="395"/>
    </location>
</feature>
<dbReference type="InterPro" id="IPR006665">
    <property type="entry name" value="OmpA-like"/>
</dbReference>
<name>A0A1H9AN26_9BACT</name>
<feature type="region of interest" description="Disordered" evidence="2">
    <location>
        <begin position="243"/>
        <end position="265"/>
    </location>
</feature>
<dbReference type="GO" id="GO:0016020">
    <property type="term" value="C:membrane"/>
    <property type="evidence" value="ECO:0007669"/>
    <property type="project" value="UniProtKB-UniRule"/>
</dbReference>
<dbReference type="PROSITE" id="PS51123">
    <property type="entry name" value="OMPA_2"/>
    <property type="match status" value="1"/>
</dbReference>
<gene>
    <name evidence="5" type="ORF">SAMN05444359_102160</name>
</gene>
<dbReference type="PANTHER" id="PTHR30329">
    <property type="entry name" value="STATOR ELEMENT OF FLAGELLAR MOTOR COMPLEX"/>
    <property type="match status" value="1"/>
</dbReference>
<evidence type="ECO:0000313" key="6">
    <source>
        <dbReference type="Proteomes" id="UP000199021"/>
    </source>
</evidence>
<organism evidence="5 6">
    <name type="scientific">Neolewinella agarilytica</name>
    <dbReference type="NCBI Taxonomy" id="478744"/>
    <lineage>
        <taxon>Bacteria</taxon>
        <taxon>Pseudomonadati</taxon>
        <taxon>Bacteroidota</taxon>
        <taxon>Saprospiria</taxon>
        <taxon>Saprospirales</taxon>
        <taxon>Lewinellaceae</taxon>
        <taxon>Neolewinella</taxon>
    </lineage>
</organism>
<dbReference type="Pfam" id="PF00691">
    <property type="entry name" value="OmpA"/>
    <property type="match status" value="1"/>
</dbReference>
<dbReference type="InParanoid" id="A0A1H9AN26"/>
<keyword evidence="3" id="KW-0732">Signal</keyword>
<evidence type="ECO:0000256" key="2">
    <source>
        <dbReference type="SAM" id="MobiDB-lite"/>
    </source>
</evidence>
<keyword evidence="6" id="KW-1185">Reference proteome</keyword>
<dbReference type="InterPro" id="IPR050330">
    <property type="entry name" value="Bact_OuterMem_StrucFunc"/>
</dbReference>
<evidence type="ECO:0000256" key="1">
    <source>
        <dbReference type="PROSITE-ProRule" id="PRU00473"/>
    </source>
</evidence>
<dbReference type="AlphaFoldDB" id="A0A1H9AN26"/>
<dbReference type="Proteomes" id="UP000199021">
    <property type="component" value="Unassembled WGS sequence"/>
</dbReference>